<feature type="non-terminal residue" evidence="8">
    <location>
        <position position="124"/>
    </location>
</feature>
<keyword evidence="4 6" id="KW-0472">Membrane</keyword>
<feature type="domain" description="Ion transport" evidence="7">
    <location>
        <begin position="2"/>
        <end position="71"/>
    </location>
</feature>
<feature type="transmembrane region" description="Helical" evidence="6">
    <location>
        <begin position="81"/>
        <end position="98"/>
    </location>
</feature>
<evidence type="ECO:0000256" key="6">
    <source>
        <dbReference type="SAM" id="Phobius"/>
    </source>
</evidence>
<feature type="region of interest" description="Disordered" evidence="5">
    <location>
        <begin position="105"/>
        <end position="124"/>
    </location>
</feature>
<proteinExistence type="predicted"/>
<gene>
    <name evidence="8" type="ORF">PCOR1329_LOCUS68842</name>
</gene>
<evidence type="ECO:0000256" key="4">
    <source>
        <dbReference type="ARBA" id="ARBA00023136"/>
    </source>
</evidence>
<comment type="subcellular location">
    <subcellularLocation>
        <location evidence="1">Membrane</location>
        <topology evidence="1">Multi-pass membrane protein</topology>
    </subcellularLocation>
</comment>
<evidence type="ECO:0000256" key="5">
    <source>
        <dbReference type="SAM" id="MobiDB-lite"/>
    </source>
</evidence>
<dbReference type="Proteomes" id="UP001189429">
    <property type="component" value="Unassembled WGS sequence"/>
</dbReference>
<evidence type="ECO:0000313" key="8">
    <source>
        <dbReference type="EMBL" id="CAK0887944.1"/>
    </source>
</evidence>
<feature type="non-terminal residue" evidence="8">
    <location>
        <position position="1"/>
    </location>
</feature>
<dbReference type="Gene3D" id="1.20.120.350">
    <property type="entry name" value="Voltage-gated potassium channels. Chain C"/>
    <property type="match status" value="1"/>
</dbReference>
<keyword evidence="3 6" id="KW-1133">Transmembrane helix</keyword>
<feature type="transmembrane region" description="Helical" evidence="6">
    <location>
        <begin position="38"/>
        <end position="60"/>
    </location>
</feature>
<dbReference type="Pfam" id="PF00520">
    <property type="entry name" value="Ion_trans"/>
    <property type="match status" value="1"/>
</dbReference>
<dbReference type="EMBL" id="CAUYUJ010019002">
    <property type="protein sequence ID" value="CAK0887944.1"/>
    <property type="molecule type" value="Genomic_DNA"/>
</dbReference>
<evidence type="ECO:0000256" key="2">
    <source>
        <dbReference type="ARBA" id="ARBA00022692"/>
    </source>
</evidence>
<dbReference type="InterPro" id="IPR005821">
    <property type="entry name" value="Ion_trans_dom"/>
</dbReference>
<feature type="transmembrane region" description="Helical" evidence="6">
    <location>
        <begin position="7"/>
        <end position="26"/>
    </location>
</feature>
<comment type="caution">
    <text evidence="8">The sequence shown here is derived from an EMBL/GenBank/DDBJ whole genome shotgun (WGS) entry which is preliminary data.</text>
</comment>
<evidence type="ECO:0000256" key="3">
    <source>
        <dbReference type="ARBA" id="ARBA00022989"/>
    </source>
</evidence>
<keyword evidence="2 6" id="KW-0812">Transmembrane</keyword>
<dbReference type="InterPro" id="IPR027359">
    <property type="entry name" value="Volt_channel_dom_sf"/>
</dbReference>
<evidence type="ECO:0000256" key="1">
    <source>
        <dbReference type="ARBA" id="ARBA00004141"/>
    </source>
</evidence>
<reference evidence="8" key="1">
    <citation type="submission" date="2023-10" db="EMBL/GenBank/DDBJ databases">
        <authorList>
            <person name="Chen Y."/>
            <person name="Shah S."/>
            <person name="Dougan E. K."/>
            <person name="Thang M."/>
            <person name="Chan C."/>
        </authorList>
    </citation>
    <scope>NUCLEOTIDE SEQUENCE [LARGE SCALE GENOMIC DNA]</scope>
</reference>
<sequence>TDFFEHAEYVCTVIFLIELGLRIWVYRSNFFTDRRERAWNLFDSFLVSISVIDAVVNLSLSVGGKQMIRLAAPRRLRLSELRGLLVVIAVLVVMGGGAELRRFPGQAPADHPRGQDHAHFAHCE</sequence>
<dbReference type="SUPFAM" id="SSF81324">
    <property type="entry name" value="Voltage-gated potassium channels"/>
    <property type="match status" value="1"/>
</dbReference>
<protein>
    <recommendedName>
        <fullName evidence="7">Ion transport domain-containing protein</fullName>
    </recommendedName>
</protein>
<name>A0ABN9WMU8_9DINO</name>
<evidence type="ECO:0000313" key="9">
    <source>
        <dbReference type="Proteomes" id="UP001189429"/>
    </source>
</evidence>
<organism evidence="8 9">
    <name type="scientific">Prorocentrum cordatum</name>
    <dbReference type="NCBI Taxonomy" id="2364126"/>
    <lineage>
        <taxon>Eukaryota</taxon>
        <taxon>Sar</taxon>
        <taxon>Alveolata</taxon>
        <taxon>Dinophyceae</taxon>
        <taxon>Prorocentrales</taxon>
        <taxon>Prorocentraceae</taxon>
        <taxon>Prorocentrum</taxon>
    </lineage>
</organism>
<evidence type="ECO:0000259" key="7">
    <source>
        <dbReference type="Pfam" id="PF00520"/>
    </source>
</evidence>
<keyword evidence="9" id="KW-1185">Reference proteome</keyword>
<accession>A0ABN9WMU8</accession>
<feature type="compositionally biased region" description="Basic and acidic residues" evidence="5">
    <location>
        <begin position="110"/>
        <end position="124"/>
    </location>
</feature>